<dbReference type="CDD" id="cd17726">
    <property type="entry name" value="BRCT_PARP4_like"/>
    <property type="match status" value="1"/>
</dbReference>
<dbReference type="GeneID" id="106060547"/>
<dbReference type="Gene3D" id="1.20.142.10">
    <property type="entry name" value="Poly(ADP-ribose) polymerase, regulatory domain"/>
    <property type="match status" value="1"/>
</dbReference>
<feature type="domain" description="VIT" evidence="7">
    <location>
        <begin position="651"/>
        <end position="781"/>
    </location>
</feature>
<dbReference type="InterPro" id="IPR036465">
    <property type="entry name" value="vWFA_dom_sf"/>
</dbReference>
<reference evidence="9" key="1">
    <citation type="submission" date="2025-08" db="UniProtKB">
        <authorList>
            <consortium name="RefSeq"/>
        </authorList>
    </citation>
    <scope>IDENTIFICATION</scope>
</reference>
<evidence type="ECO:0000259" key="4">
    <source>
        <dbReference type="PROSITE" id="PS50172"/>
    </source>
</evidence>
<keyword evidence="1" id="KW-0520">NAD</keyword>
<dbReference type="PROSITE" id="PS50172">
    <property type="entry name" value="BRCT"/>
    <property type="match status" value="1"/>
</dbReference>
<dbReference type="RefSeq" id="XP_055887846.1">
    <property type="nucleotide sequence ID" value="XM_056031871.1"/>
</dbReference>
<feature type="compositionally biased region" description="Polar residues" evidence="2">
    <location>
        <begin position="1680"/>
        <end position="1689"/>
    </location>
</feature>
<dbReference type="InterPro" id="IPR002035">
    <property type="entry name" value="VWF_A"/>
</dbReference>
<evidence type="ECO:0000259" key="5">
    <source>
        <dbReference type="PROSITE" id="PS50234"/>
    </source>
</evidence>
<evidence type="ECO:0000259" key="3">
    <source>
        <dbReference type="PROSITE" id="PS50053"/>
    </source>
</evidence>
<dbReference type="InterPro" id="IPR029071">
    <property type="entry name" value="Ubiquitin-like_domsf"/>
</dbReference>
<dbReference type="SMART" id="SM00327">
    <property type="entry name" value="VWA"/>
    <property type="match status" value="1"/>
</dbReference>
<dbReference type="InterPro" id="IPR058904">
    <property type="entry name" value="PARP4_MVP-ID"/>
</dbReference>
<dbReference type="PROSITE" id="PS51059">
    <property type="entry name" value="PARP_CATALYTIC"/>
    <property type="match status" value="1"/>
</dbReference>
<keyword evidence="1" id="KW-0808">Transferase</keyword>
<dbReference type="Pfam" id="PF13768">
    <property type="entry name" value="VWA_3"/>
    <property type="match status" value="1"/>
</dbReference>
<dbReference type="PANTHER" id="PTHR46530">
    <property type="entry name" value="PROTEIN MONO-ADP-RIBOSYLTRANSFERASE PARP4"/>
    <property type="match status" value="1"/>
</dbReference>
<feature type="domain" description="PARP catalytic" evidence="6">
    <location>
        <begin position="415"/>
        <end position="619"/>
    </location>
</feature>
<dbReference type="InterPro" id="IPR000626">
    <property type="entry name" value="Ubiquitin-like_dom"/>
</dbReference>
<dbReference type="SMART" id="SM00292">
    <property type="entry name" value="BRCT"/>
    <property type="match status" value="1"/>
</dbReference>
<evidence type="ECO:0000313" key="9">
    <source>
        <dbReference type="RefSeq" id="XP_055887846.1"/>
    </source>
</evidence>
<dbReference type="Pfam" id="PF00240">
    <property type="entry name" value="ubiquitin"/>
    <property type="match status" value="1"/>
</dbReference>
<dbReference type="Pfam" id="PF00533">
    <property type="entry name" value="BRCT"/>
    <property type="match status" value="1"/>
</dbReference>
<dbReference type="SUPFAM" id="SSF53300">
    <property type="entry name" value="vWA-like"/>
    <property type="match status" value="1"/>
</dbReference>
<dbReference type="InterPro" id="IPR019956">
    <property type="entry name" value="Ubiquitin_dom"/>
</dbReference>
<dbReference type="Pfam" id="PF26156">
    <property type="entry name" value="PARP4_MVP-ID"/>
    <property type="match status" value="1"/>
</dbReference>
<dbReference type="SUPFAM" id="SSF54236">
    <property type="entry name" value="Ubiquitin-like"/>
    <property type="match status" value="1"/>
</dbReference>
<feature type="domain" description="BRCT" evidence="4">
    <location>
        <begin position="25"/>
        <end position="120"/>
    </location>
</feature>
<dbReference type="Pfam" id="PF08487">
    <property type="entry name" value="VIT"/>
    <property type="match status" value="1"/>
</dbReference>
<dbReference type="SUPFAM" id="SSF56399">
    <property type="entry name" value="ADP-ribosylation"/>
    <property type="match status" value="1"/>
</dbReference>
<dbReference type="SUPFAM" id="SSF52113">
    <property type="entry name" value="BRCT domain"/>
    <property type="match status" value="1"/>
</dbReference>
<dbReference type="InterPro" id="IPR013694">
    <property type="entry name" value="VIT"/>
</dbReference>
<dbReference type="InterPro" id="IPR012317">
    <property type="entry name" value="Poly(ADP-ribose)pol_cat_dom"/>
</dbReference>
<accession>A0A9W3AKL1</accession>
<dbReference type="Pfam" id="PF00644">
    <property type="entry name" value="PARP"/>
    <property type="match status" value="1"/>
</dbReference>
<dbReference type="InterPro" id="IPR019954">
    <property type="entry name" value="Ubiquitin_CS"/>
</dbReference>
<feature type="compositionally biased region" description="Basic residues" evidence="2">
    <location>
        <begin position="1624"/>
        <end position="1637"/>
    </location>
</feature>
<dbReference type="PRINTS" id="PR00348">
    <property type="entry name" value="UBIQUITIN"/>
</dbReference>
<dbReference type="Gene3D" id="3.90.228.10">
    <property type="match status" value="1"/>
</dbReference>
<dbReference type="Gene3D" id="3.10.20.90">
    <property type="entry name" value="Phosphatidylinositol 3-kinase Catalytic Subunit, Chain A, domain 1"/>
    <property type="match status" value="1"/>
</dbReference>
<evidence type="ECO:0000313" key="8">
    <source>
        <dbReference type="Proteomes" id="UP001165740"/>
    </source>
</evidence>
<organism evidence="8 9">
    <name type="scientific">Biomphalaria glabrata</name>
    <name type="common">Bloodfluke planorb</name>
    <name type="synonym">Freshwater snail</name>
    <dbReference type="NCBI Taxonomy" id="6526"/>
    <lineage>
        <taxon>Eukaryota</taxon>
        <taxon>Metazoa</taxon>
        <taxon>Spiralia</taxon>
        <taxon>Lophotrochozoa</taxon>
        <taxon>Mollusca</taxon>
        <taxon>Gastropoda</taxon>
        <taxon>Heterobranchia</taxon>
        <taxon>Euthyneura</taxon>
        <taxon>Panpulmonata</taxon>
        <taxon>Hygrophila</taxon>
        <taxon>Lymnaeoidea</taxon>
        <taxon>Planorbidae</taxon>
        <taxon>Biomphalaria</taxon>
    </lineage>
</organism>
<dbReference type="Proteomes" id="UP001165740">
    <property type="component" value="Chromosome 6"/>
</dbReference>
<evidence type="ECO:0000256" key="2">
    <source>
        <dbReference type="SAM" id="MobiDB-lite"/>
    </source>
</evidence>
<sequence>MSQMRSGQSGSVQTVDTSYKQLHKTKMAIFKGIQIAADFGYNLGFKKKLEMRKKIVENGGIISFIVTKKCHFVVTSDPEKCQLSTKCRMASKYGLPVLNLDYIWDCLQAEKLLPTESYIVGGKSKFLDFKSGKISALNPPEKSKSFASKAPFNPKSVKIWHHGDESQPYFEEESYEVAKFCIFLGYNKLSKSEVAHIVELHSSILLSKKTSVENMEEENDKGPSLYRIVYQQGNMKDLEKGNICNTEFRYVPTAEQALACFSMLYEELKKKPDLTKQVGPIRGVGSLKLQRLMAQSSQLNVGCSADVKELVEHIWQEAMSEITTLLGELSSIRLEQVEKAEAILVKIREAMKVSASDSKIQSLISEFYSILKHRNENTDIKESERKKWCVQKQDMCQLVKDMISASEMTNFQERSFTDAKYAALRCQIRQLANSERQDVEDLIRSSMDSPNQDLLISNVFEVWRQVEDIDFRFDIEPKRLLFHSSKIENFVGILSRGLLLPKAVVDDMGGSRTDEGSLGCGIYFASDFNTSVQYSTPSKTKGSRLLLINEVALGQIKDYTTHETSLVAPPPGYNSTHGVSKKCDKSSLFEHDEYVVYTVNQQRVRYLVEFMVAGDQVKSMPKTTEIDSNLLCDDLENTTLNDVIGVSDPLLKVVPGLVGNKNAQVELRGVHIRAKLIDLAAQVVVLQEYYNNTGESIEAKYVFPLDDAAAVCGFEAFINGKHIVGEVKEKEVAHKEYKEAISQGHGAYLMDQDEETPDVFTVSVGNLPPSACVLIKITYVAELQVEDELISFILPATVAPWKEDSALKYSTQEELKSHKMAAANTTVQVALEMPFEIRSLHCPTHKVKIKQTSTKAYVEMSRRQNFGSGFQLLIGLAEIHVPRMWVERLPESQDQACMLTFFPEFEAQESTEGEIIILLDVSNSMKDKALNEAKKVALLILKSLQPNWHFNIVKFGSDYEELFPAPKLKTQENLELADHFIQISMATCGNTDVIRPLWPLYLLPNQKTQRNVCLISDGHLNNNDLVMKHARANSLHTRIFTFGVSATCNNYALKALARVSGGAFEFFNIKTKSKWESKVKTQLNKASQPGLTSVSVEWRQYNDNLPPPIQAPHQITALFNGSRQVIYGFVPNCTMATLSANVGGQQASTVVSTSELSITEGNLVHRLTARAVIRDWEDGMLSSDRTGHEIAKMDQKNGIIELSKQFSIVTQFTSFIAVEKREENEKDVLPTGPSIKDLLNKENVDILPYMGWTKGLTGDDLSLELMLQQLGEDINNGSLSNKTISQLEAMEEKLEMMKEKTGACNKDVIQNAKLLVKAYTLQSETSKAVDLAVEIFNAGVDELTNVVENADVYPKVITYLHELRTEALKIPEVEHRLKPISSLPVHDGRFLIVKNLTGKSVSCPASDSMTVLDLKHILLEKEGVPLEQQRLIYKGCNLEDNAVIGESGLNFGDCIHLVLKLRGGLAEDQETEKQKAKVDMKVSYRTTRSCRSVEIYDEVEVDTDEFGEDCFLKGSFSTSSMSDSSPNKEDMLGGSFGLRGWGSSFKIIDEADVYADGSVDDATSSKSASMIWMSDSSPKLSLEKEVIPCSLSLSSLSKSSEIIDEMEVDADESEEKSISPKFSAMKKRMSRRPRYSRRGGSGDMDMGSQLLISEEAIERADQERESQKSSFTRSLLGKASSKTAETLGSPQLLSRKSLIKESFKGHPGDYDLSMPSMITDPTSNSSISLDLEKSLEHCYSSKQKPASKLLKSTFPLPKAIQKSKTMDAVDVYEAPPLSKVFGSVKMSNTIQGSPLGTGSLFSDTLGSKFWGAAPPPTMLVSTGSSSGVFGFGAGDEVPPASCVAHSVSRSPFNLTPSQGAAPLPSASFGTGYSSNLFGSVPSLPSHAVGSSTKCAVPPPPPPCDVPIPLSSSLQVQPVALIIDHKREEDALPHIPPPLFSMRRKPLSTTKSLLHSPPQSESPGEHTQLSNQSLQRSNITFLFAEKCKAPPVLKPSSSKHSKSASVDRILSSADIRIGCVELSEPVQLDVSRSDVSSVSARAESQQYQGLEMPIMPSCEGISSPRAFSLPARHVFKSHYQLQPESIQPLPFNDTKSVVLKNSAVYSKRAETLMAREVQDSYCHDIEMGDNLLFDFNEQLDMYEDKTLPMSSEDYKAIEGSQPIRSKHLFDLGIGTDVTNVRCTYRKLDRETLIRLMSCQAVDGSWQFGMTLDQLLGINSGQCQHILIQSGLKSLGSTAEQNIQKYLATLLVLISLYELVEPVLDLEVLLKLRLSNIVSFLENNEETFRSLGLTSEEMSRTTSAINKAFRFCQSMDTMYPIACSTLELGPSWYHVVFTMMKY</sequence>
<feature type="compositionally biased region" description="Polar residues" evidence="2">
    <location>
        <begin position="1946"/>
        <end position="1970"/>
    </location>
</feature>
<dbReference type="EC" id="2.4.2.-" evidence="1"/>
<dbReference type="InterPro" id="IPR031273">
    <property type="entry name" value="PARP4"/>
</dbReference>
<feature type="region of interest" description="Disordered" evidence="2">
    <location>
        <begin position="1931"/>
        <end position="1970"/>
    </location>
</feature>
<keyword evidence="8" id="KW-1185">Reference proteome</keyword>
<dbReference type="SMART" id="SM00609">
    <property type="entry name" value="VIT"/>
    <property type="match status" value="1"/>
</dbReference>
<dbReference type="Gene3D" id="3.40.50.10190">
    <property type="entry name" value="BRCT domain"/>
    <property type="match status" value="1"/>
</dbReference>
<dbReference type="Gene3D" id="3.40.50.410">
    <property type="entry name" value="von Willebrand factor, type A domain"/>
    <property type="match status" value="1"/>
</dbReference>
<dbReference type="GO" id="GO:0005737">
    <property type="term" value="C:cytoplasm"/>
    <property type="evidence" value="ECO:0007669"/>
    <property type="project" value="TreeGrafter"/>
</dbReference>
<dbReference type="GO" id="GO:0003950">
    <property type="term" value="F:NAD+ poly-ADP-ribosyltransferase activity"/>
    <property type="evidence" value="ECO:0007669"/>
    <property type="project" value="UniProtKB-UniRule"/>
</dbReference>
<name>A0A9W3AKL1_BIOGL</name>
<evidence type="ECO:0000259" key="7">
    <source>
        <dbReference type="PROSITE" id="PS51468"/>
    </source>
</evidence>
<dbReference type="PROSITE" id="PS51468">
    <property type="entry name" value="VIT"/>
    <property type="match status" value="1"/>
</dbReference>
<dbReference type="PROSITE" id="PS50234">
    <property type="entry name" value="VWFA"/>
    <property type="match status" value="1"/>
</dbReference>
<dbReference type="OrthoDB" id="1729737at2759"/>
<dbReference type="InterPro" id="IPR036616">
    <property type="entry name" value="Poly(ADP-ribose)pol_reg_dom_sf"/>
</dbReference>
<gene>
    <name evidence="9" type="primary">LOC106060547</name>
</gene>
<feature type="region of interest" description="Disordered" evidence="2">
    <location>
        <begin position="1623"/>
        <end position="1647"/>
    </location>
</feature>
<keyword evidence="1" id="KW-0328">Glycosyltransferase</keyword>
<dbReference type="CDD" id="cd17039">
    <property type="entry name" value="Ubl_ubiquitin_like"/>
    <property type="match status" value="1"/>
</dbReference>
<feature type="domain" description="Ubiquitin-like" evidence="3">
    <location>
        <begin position="1391"/>
        <end position="1464"/>
    </location>
</feature>
<dbReference type="InterPro" id="IPR036420">
    <property type="entry name" value="BRCT_dom_sf"/>
</dbReference>
<dbReference type="PROSITE" id="PS50053">
    <property type="entry name" value="UBIQUITIN_2"/>
    <property type="match status" value="1"/>
</dbReference>
<evidence type="ECO:0000259" key="6">
    <source>
        <dbReference type="PROSITE" id="PS51059"/>
    </source>
</evidence>
<dbReference type="PANTHER" id="PTHR46530:SF1">
    <property type="entry name" value="PROTEIN MONO-ADP-RIBOSYLTRANSFERASE PARP4"/>
    <property type="match status" value="1"/>
</dbReference>
<feature type="region of interest" description="Disordered" evidence="2">
    <location>
        <begin position="1659"/>
        <end position="1689"/>
    </location>
</feature>
<dbReference type="SMART" id="SM00213">
    <property type="entry name" value="UBQ"/>
    <property type="match status" value="1"/>
</dbReference>
<dbReference type="PROSITE" id="PS00299">
    <property type="entry name" value="UBIQUITIN_1"/>
    <property type="match status" value="1"/>
</dbReference>
<dbReference type="SUPFAM" id="SSF47587">
    <property type="entry name" value="Domain of poly(ADP-ribose) polymerase"/>
    <property type="match status" value="1"/>
</dbReference>
<proteinExistence type="predicted"/>
<dbReference type="InterPro" id="IPR001357">
    <property type="entry name" value="BRCT_dom"/>
</dbReference>
<feature type="domain" description="VWFA" evidence="5">
    <location>
        <begin position="914"/>
        <end position="1083"/>
    </location>
</feature>
<evidence type="ECO:0000256" key="1">
    <source>
        <dbReference type="RuleBase" id="RU362114"/>
    </source>
</evidence>
<protein>
    <recommendedName>
        <fullName evidence="1">Poly [ADP-ribose] polymerase</fullName>
        <shortName evidence="1">PARP</shortName>
        <ecNumber evidence="1">2.4.2.-</ecNumber>
    </recommendedName>
</protein>